<organism evidence="1 2">
    <name type="scientific">Phyllosticta paracitricarpa</name>
    <dbReference type="NCBI Taxonomy" id="2016321"/>
    <lineage>
        <taxon>Eukaryota</taxon>
        <taxon>Fungi</taxon>
        <taxon>Dikarya</taxon>
        <taxon>Ascomycota</taxon>
        <taxon>Pezizomycotina</taxon>
        <taxon>Dothideomycetes</taxon>
        <taxon>Dothideomycetes incertae sedis</taxon>
        <taxon>Botryosphaeriales</taxon>
        <taxon>Phyllostictaceae</taxon>
        <taxon>Phyllosticta</taxon>
    </lineage>
</organism>
<dbReference type="PANTHER" id="PTHR38797:SF4">
    <property type="entry name" value="NUCLEAR PORE COMPLEX PROTEIN NUP85"/>
    <property type="match status" value="1"/>
</dbReference>
<name>A0ABR1NFX0_9PEZI</name>
<proteinExistence type="predicted"/>
<accession>A0ABR1NFX0</accession>
<comment type="caution">
    <text evidence="1">The sequence shown here is derived from an EMBL/GenBank/DDBJ whole genome shotgun (WGS) entry which is preliminary data.</text>
</comment>
<dbReference type="InterPro" id="IPR022085">
    <property type="entry name" value="OpdG"/>
</dbReference>
<dbReference type="PANTHER" id="PTHR38797">
    <property type="entry name" value="NUCLEAR PORE COMPLEX PROTEIN NUP85-RELATED"/>
    <property type="match status" value="1"/>
</dbReference>
<dbReference type="InterPro" id="IPR053204">
    <property type="entry name" value="Oxopyrrolidines_Biosynth-assoc"/>
</dbReference>
<dbReference type="Proteomes" id="UP001367316">
    <property type="component" value="Unassembled WGS sequence"/>
</dbReference>
<evidence type="ECO:0000313" key="1">
    <source>
        <dbReference type="EMBL" id="KAK7614092.1"/>
    </source>
</evidence>
<sequence length="244" mass="27332">MASKDPVYSRFQSSNSLHETFATALALPVQIAASQDDTEAVEAALYKLWKLVLDAAEQTAPDQQAYLLDVIKTLKNTKDDGKCCTVWGQQQSWTDLPLFGPAMREKWNRSKSSFSASWVNINAFAARLTAANVCDFSLYAIWTLREALEDPETSKIAVETDPTALHAAAVWLEYAAESIRILSREEKAFDGKMAKPGQSLKDKEWRGFCQERWQEWARRLSKVAGEQPDLAPVLTKAVAEVEKQ</sequence>
<protein>
    <submittedName>
        <fullName evidence="1">Uncharacterized protein</fullName>
    </submittedName>
</protein>
<evidence type="ECO:0000313" key="2">
    <source>
        <dbReference type="Proteomes" id="UP001367316"/>
    </source>
</evidence>
<keyword evidence="2" id="KW-1185">Reference proteome</keyword>
<dbReference type="Pfam" id="PF12311">
    <property type="entry name" value="DUF3632"/>
    <property type="match status" value="1"/>
</dbReference>
<dbReference type="EMBL" id="JBBPBF010000005">
    <property type="protein sequence ID" value="KAK7614092.1"/>
    <property type="molecule type" value="Genomic_DNA"/>
</dbReference>
<gene>
    <name evidence="1" type="ORF">JOL62DRAFT_496214</name>
</gene>
<reference evidence="1 2" key="1">
    <citation type="submission" date="2024-04" db="EMBL/GenBank/DDBJ databases">
        <title>Phyllosticta paracitricarpa is synonymous to the EU quarantine fungus P. citricarpa based on phylogenomic analyses.</title>
        <authorList>
            <consortium name="Lawrence Berkeley National Laboratory"/>
            <person name="Van ingen-buijs V.A."/>
            <person name="Van westerhoven A.C."/>
            <person name="Haridas S."/>
            <person name="Skiadas P."/>
            <person name="Martin F."/>
            <person name="Groenewald J.Z."/>
            <person name="Crous P.W."/>
            <person name="Seidl M.F."/>
        </authorList>
    </citation>
    <scope>NUCLEOTIDE SEQUENCE [LARGE SCALE GENOMIC DNA]</scope>
    <source>
        <strain evidence="1 2">CBS 141358</strain>
    </source>
</reference>